<sequence length="90" mass="9962">IWPDHCSVSPDGRHFALYAGQTPEVWKCYRALSRAPYFSAVALYRIGNAMCPPGLGWTKEGAFLINPTSDTLYADGVRLVNDSHCVDTSR</sequence>
<dbReference type="Proteomes" id="UP000265618">
    <property type="component" value="Unassembled WGS sequence"/>
</dbReference>
<accession>A0A9K3DCM6</accession>
<gene>
    <name evidence="1" type="ORF">KIPB_014705</name>
</gene>
<name>A0A9K3DCM6_9EUKA</name>
<dbReference type="EMBL" id="BDIP01007732">
    <property type="protein sequence ID" value="GIQ91448.1"/>
    <property type="molecule type" value="Genomic_DNA"/>
</dbReference>
<protein>
    <submittedName>
        <fullName evidence="1">Uncharacterized protein</fullName>
    </submittedName>
</protein>
<comment type="caution">
    <text evidence="1">The sequence shown here is derived from an EMBL/GenBank/DDBJ whole genome shotgun (WGS) entry which is preliminary data.</text>
</comment>
<keyword evidence="2" id="KW-1185">Reference proteome</keyword>
<dbReference type="AlphaFoldDB" id="A0A9K3DCM6"/>
<proteinExistence type="predicted"/>
<feature type="non-terminal residue" evidence="1">
    <location>
        <position position="90"/>
    </location>
</feature>
<evidence type="ECO:0000313" key="2">
    <source>
        <dbReference type="Proteomes" id="UP000265618"/>
    </source>
</evidence>
<organism evidence="1 2">
    <name type="scientific">Kipferlia bialata</name>
    <dbReference type="NCBI Taxonomy" id="797122"/>
    <lineage>
        <taxon>Eukaryota</taxon>
        <taxon>Metamonada</taxon>
        <taxon>Carpediemonas-like organisms</taxon>
        <taxon>Kipferlia</taxon>
    </lineage>
</organism>
<evidence type="ECO:0000313" key="1">
    <source>
        <dbReference type="EMBL" id="GIQ91448.1"/>
    </source>
</evidence>
<reference evidence="1 2" key="1">
    <citation type="journal article" date="2018" name="PLoS ONE">
        <title>The draft genome of Kipferlia bialata reveals reductive genome evolution in fornicate parasites.</title>
        <authorList>
            <person name="Tanifuji G."/>
            <person name="Takabayashi S."/>
            <person name="Kume K."/>
            <person name="Takagi M."/>
            <person name="Nakayama T."/>
            <person name="Kamikawa R."/>
            <person name="Inagaki Y."/>
            <person name="Hashimoto T."/>
        </authorList>
    </citation>
    <scope>NUCLEOTIDE SEQUENCE [LARGE SCALE GENOMIC DNA]</scope>
    <source>
        <strain evidence="1">NY0173</strain>
    </source>
</reference>